<gene>
    <name evidence="1" type="ORF">DWW18_15435</name>
    <name evidence="2" type="ORF">DWZ68_14455</name>
</gene>
<evidence type="ECO:0000313" key="3">
    <source>
        <dbReference type="Proteomes" id="UP000283589"/>
    </source>
</evidence>
<dbReference type="EMBL" id="QRZA01000025">
    <property type="protein sequence ID" value="RGV31992.1"/>
    <property type="molecule type" value="Genomic_DNA"/>
</dbReference>
<reference evidence="3 4" key="1">
    <citation type="submission" date="2018-08" db="EMBL/GenBank/DDBJ databases">
        <title>A genome reference for cultivated species of the human gut microbiota.</title>
        <authorList>
            <person name="Zou Y."/>
            <person name="Xue W."/>
            <person name="Luo G."/>
        </authorList>
    </citation>
    <scope>NUCLEOTIDE SEQUENCE [LARGE SCALE GENOMIC DNA]</scope>
    <source>
        <strain evidence="1 3">AF14-49</strain>
        <strain evidence="2 4">AF34-33</strain>
    </source>
</reference>
<name>A0A412WWW0_9BACT</name>
<dbReference type="Proteomes" id="UP000283589">
    <property type="component" value="Unassembled WGS sequence"/>
</dbReference>
<evidence type="ECO:0000313" key="4">
    <source>
        <dbReference type="Proteomes" id="UP000286038"/>
    </source>
</evidence>
<dbReference type="Proteomes" id="UP000286038">
    <property type="component" value="Unassembled WGS sequence"/>
</dbReference>
<evidence type="ECO:0000313" key="2">
    <source>
        <dbReference type="EMBL" id="RHM41339.1"/>
    </source>
</evidence>
<dbReference type="EMBL" id="QRPV01000023">
    <property type="protein sequence ID" value="RHM41339.1"/>
    <property type="molecule type" value="Genomic_DNA"/>
</dbReference>
<sequence length="258" mass="29964">MKTEDIENQDEQKWKSVNQLLSRAGSHLNILEEEIDVEVQHQYMNLLEHLIKSGDFKTLREDAIIHAQDLFDEAVDDERKKTLLILLSMVDDVSIYRSIESFQKQDTPIKPWATIALQQSRMLIQSNLLDESTVFVSTGLGGHDTLLRYFCVYIANEGVTLQPFQWDIVKKETELVVTKSQGEIEQFEHFEKYVTFILLLPIEANLKEIFNSIIDECNTYGNFLSENIIITNVKKLSIEEIEDFLETKSPPKYKSRPF</sequence>
<dbReference type="RefSeq" id="WP_118261144.1">
    <property type="nucleotide sequence ID" value="NZ_CABJDM010000023.1"/>
</dbReference>
<evidence type="ECO:0000313" key="1">
    <source>
        <dbReference type="EMBL" id="RGV31992.1"/>
    </source>
</evidence>
<organism evidence="1 3">
    <name type="scientific">Butyricimonas virosa</name>
    <dbReference type="NCBI Taxonomy" id="544645"/>
    <lineage>
        <taxon>Bacteria</taxon>
        <taxon>Pseudomonadati</taxon>
        <taxon>Bacteroidota</taxon>
        <taxon>Bacteroidia</taxon>
        <taxon>Bacteroidales</taxon>
        <taxon>Odoribacteraceae</taxon>
        <taxon>Butyricimonas</taxon>
    </lineage>
</organism>
<accession>A0A412WWW0</accession>
<dbReference type="AlphaFoldDB" id="A0A412WWW0"/>
<comment type="caution">
    <text evidence="1">The sequence shown here is derived from an EMBL/GenBank/DDBJ whole genome shotgun (WGS) entry which is preliminary data.</text>
</comment>
<proteinExistence type="predicted"/>
<dbReference type="STRING" id="1121130.GCA_000519105_02837"/>
<protein>
    <submittedName>
        <fullName evidence="1">Uncharacterized protein</fullName>
    </submittedName>
</protein>